<sequence length="85" mass="9165">MRSGAHAPRLPNNQARSGASQPITPRMIPRRGGSTTQPLSSMVTEPGRPRPPTQCSQWNLSGSHGISSQNTLWPPPDAGRLFIPQ</sequence>
<dbReference type="AlphaFoldDB" id="A0A837CDE1"/>
<feature type="region of interest" description="Disordered" evidence="1">
    <location>
        <begin position="1"/>
        <end position="85"/>
    </location>
</feature>
<feature type="compositionally biased region" description="Polar residues" evidence="1">
    <location>
        <begin position="33"/>
        <end position="43"/>
    </location>
</feature>
<feature type="compositionally biased region" description="Polar residues" evidence="1">
    <location>
        <begin position="11"/>
        <end position="23"/>
    </location>
</feature>
<feature type="compositionally biased region" description="Polar residues" evidence="1">
    <location>
        <begin position="53"/>
        <end position="72"/>
    </location>
</feature>
<evidence type="ECO:0000313" key="3">
    <source>
        <dbReference type="Proteomes" id="UP000024900"/>
    </source>
</evidence>
<protein>
    <submittedName>
        <fullName evidence="2">Uncharacterized protein</fullName>
    </submittedName>
</protein>
<dbReference type="Proteomes" id="UP000024900">
    <property type="component" value="Unassembled WGS sequence"/>
</dbReference>
<name>A0A837CDE1_9BRAD</name>
<dbReference type="EMBL" id="ADOU02000005">
    <property type="protein sequence ID" value="KGJ67018.1"/>
    <property type="molecule type" value="Genomic_DNA"/>
</dbReference>
<gene>
    <name evidence="2" type="ORF">BJA5080_03637</name>
</gene>
<reference evidence="2 3" key="1">
    <citation type="journal article" date="2014" name="BMC Genomics">
        <title>Comparative genomics of Bradyrhizobium japonicum CPAC 15 and Bradyrhizobium diazoefficiens CPAC 7: elite model strains for understanding symbiotic performance with soybean.</title>
        <authorList>
            <person name="Siqueira A.F."/>
            <person name="Ormeno-Orrillo E."/>
            <person name="Souza R.C."/>
            <person name="Rodrigues E.P."/>
            <person name="Almeida L.G."/>
            <person name="Barcellos F.G."/>
            <person name="Batista J.S."/>
            <person name="Nakatami A.S."/>
            <person name="Martinez-Romero E."/>
            <person name="Vasconcelos A.T."/>
            <person name="Hungria M."/>
        </authorList>
    </citation>
    <scope>NUCLEOTIDE SEQUENCE [LARGE SCALE GENOMIC DNA]</scope>
    <source>
        <strain evidence="2 3">SEMIA 5080</strain>
    </source>
</reference>
<comment type="caution">
    <text evidence="2">The sequence shown here is derived from an EMBL/GenBank/DDBJ whole genome shotgun (WGS) entry which is preliminary data.</text>
</comment>
<evidence type="ECO:0000256" key="1">
    <source>
        <dbReference type="SAM" id="MobiDB-lite"/>
    </source>
</evidence>
<accession>A0A837CDE1</accession>
<proteinExistence type="predicted"/>
<evidence type="ECO:0000313" key="2">
    <source>
        <dbReference type="EMBL" id="KGJ67018.1"/>
    </source>
</evidence>
<organism evidence="2 3">
    <name type="scientific">Bradyrhizobium diazoefficiens SEMIA 5080</name>
    <dbReference type="NCBI Taxonomy" id="754504"/>
    <lineage>
        <taxon>Bacteria</taxon>
        <taxon>Pseudomonadati</taxon>
        <taxon>Pseudomonadota</taxon>
        <taxon>Alphaproteobacteria</taxon>
        <taxon>Hyphomicrobiales</taxon>
        <taxon>Nitrobacteraceae</taxon>
        <taxon>Bradyrhizobium</taxon>
    </lineage>
</organism>